<dbReference type="NCBIfam" id="NF041747">
    <property type="entry name" value="Drt3a"/>
    <property type="match status" value="1"/>
</dbReference>
<dbReference type="AlphaFoldDB" id="A0AAJ1EXB5"/>
<feature type="domain" description="Reverse transcriptase" evidence="1">
    <location>
        <begin position="1"/>
        <end position="144"/>
    </location>
</feature>
<evidence type="ECO:0000313" key="2">
    <source>
        <dbReference type="EMBL" id="MCH4293809.1"/>
    </source>
</evidence>
<evidence type="ECO:0000259" key="1">
    <source>
        <dbReference type="PROSITE" id="PS50878"/>
    </source>
</evidence>
<name>A0AAJ1EXB5_9GAMM</name>
<keyword evidence="2" id="KW-0548">Nucleotidyltransferase</keyword>
<dbReference type="PROSITE" id="PS50878">
    <property type="entry name" value="RT_POL"/>
    <property type="match status" value="1"/>
</dbReference>
<gene>
    <name evidence="2" type="ORF">MJ923_05765</name>
</gene>
<organism evidence="2 3">
    <name type="scientific">Shewanella zhuhaiensis</name>
    <dbReference type="NCBI Taxonomy" id="2919576"/>
    <lineage>
        <taxon>Bacteria</taxon>
        <taxon>Pseudomonadati</taxon>
        <taxon>Pseudomonadota</taxon>
        <taxon>Gammaproteobacteria</taxon>
        <taxon>Alteromonadales</taxon>
        <taxon>Shewanellaceae</taxon>
        <taxon>Shewanella</taxon>
    </lineage>
</organism>
<dbReference type="GO" id="GO:0003964">
    <property type="term" value="F:RNA-directed DNA polymerase activity"/>
    <property type="evidence" value="ECO:0007669"/>
    <property type="project" value="UniProtKB-KW"/>
</dbReference>
<accession>A0AAJ1EXB5</accession>
<reference evidence="2 3" key="1">
    <citation type="submission" date="2022-02" db="EMBL/GenBank/DDBJ databases">
        <title>The genome sequence of Shewanella sp. 3B26.</title>
        <authorList>
            <person name="Du J."/>
        </authorList>
    </citation>
    <scope>NUCLEOTIDE SEQUENCE [LARGE SCALE GENOMIC DNA]</scope>
    <source>
        <strain evidence="2 3">3B26</strain>
    </source>
</reference>
<dbReference type="InterPro" id="IPR000477">
    <property type="entry name" value="RT_dom"/>
</dbReference>
<keyword evidence="2" id="KW-0695">RNA-directed DNA polymerase</keyword>
<protein>
    <submittedName>
        <fullName evidence="2">RNA-directed DNA polymerase</fullName>
    </submittedName>
</protein>
<keyword evidence="3" id="KW-1185">Reference proteome</keyword>
<dbReference type="EMBL" id="JAKUDL010000002">
    <property type="protein sequence ID" value="MCH4293809.1"/>
    <property type="molecule type" value="Genomic_DNA"/>
</dbReference>
<dbReference type="SUPFAM" id="SSF56672">
    <property type="entry name" value="DNA/RNA polymerases"/>
    <property type="match status" value="1"/>
</dbReference>
<dbReference type="InterPro" id="IPR043502">
    <property type="entry name" value="DNA/RNA_pol_sf"/>
</dbReference>
<proteinExistence type="predicted"/>
<dbReference type="Proteomes" id="UP001297581">
    <property type="component" value="Unassembled WGS sequence"/>
</dbReference>
<dbReference type="CDD" id="cd01646">
    <property type="entry name" value="RT_Bac_retron_I"/>
    <property type="match status" value="1"/>
</dbReference>
<evidence type="ECO:0000313" key="3">
    <source>
        <dbReference type="Proteomes" id="UP001297581"/>
    </source>
</evidence>
<sequence length="318" mass="37451">MFEDSSDMMVLRLDIASFFESINIGKVIERIKTDNILSRKSLEIIENTIKNLKISGLPRGLPISSPLSEIFMEEFDESIRSLDGIYYYSRYVDDIIIISTNSDKSIKSIITKKLKDIELEVNEKTEEKEISKSIETVTYLGYQYTLHPISESNKSNKRHVSVKMSKNKINKIKTRIVLSLINYNIKNESYKNKAIDNLHRLFRDRTLRNRIKFLSGNYEVRDNNQNKNDDDDEKTVLKGGLFYNNPLLNNIEQLEELNIFIRNLLFTNKNSLFGKRIRRIPIELRRELASTDFKHGFESRVTHQFFDFQLKEICEIWK</sequence>
<keyword evidence="2" id="KW-0808">Transferase</keyword>
<comment type="caution">
    <text evidence="2">The sequence shown here is derived from an EMBL/GenBank/DDBJ whole genome shotgun (WGS) entry which is preliminary data.</text>
</comment>
<dbReference type="Pfam" id="PF00078">
    <property type="entry name" value="RVT_1"/>
    <property type="match status" value="1"/>
</dbReference>